<accession>A0A069RD75</accession>
<keyword evidence="1" id="KW-0472">Membrane</keyword>
<name>A0A069RD75_PEPLI</name>
<evidence type="ECO:0000256" key="1">
    <source>
        <dbReference type="SAM" id="Phobius"/>
    </source>
</evidence>
<dbReference type="RefSeq" id="WP_038264830.1">
    <property type="nucleotide sequence ID" value="NZ_FSRH01000002.1"/>
</dbReference>
<dbReference type="STRING" id="1121324.CLIT_11c00360"/>
<comment type="caution">
    <text evidence="2">The sequence shown here is derived from an EMBL/GenBank/DDBJ whole genome shotgun (WGS) entry which is preliminary data.</text>
</comment>
<dbReference type="eggNOG" id="ENOG50314TT">
    <property type="taxonomic scope" value="Bacteria"/>
</dbReference>
<gene>
    <name evidence="2" type="ORF">CLIT_11c00360</name>
</gene>
<dbReference type="EMBL" id="JJMM01000011">
    <property type="protein sequence ID" value="KDR95009.1"/>
    <property type="molecule type" value="Genomic_DNA"/>
</dbReference>
<keyword evidence="3" id="KW-1185">Reference proteome</keyword>
<evidence type="ECO:0000313" key="3">
    <source>
        <dbReference type="Proteomes" id="UP000027946"/>
    </source>
</evidence>
<reference evidence="2 3" key="1">
    <citation type="submission" date="2014-03" db="EMBL/GenBank/DDBJ databases">
        <title>Genome sequence of Clostridium litorale W6, DSM 5388.</title>
        <authorList>
            <person name="Poehlein A."/>
            <person name="Jagirdar A."/>
            <person name="Khonsari B."/>
            <person name="Chibani C.M."/>
            <person name="Gutierrez Gutierrez D.A."/>
            <person name="Davydova E."/>
            <person name="Alghaithi H.S."/>
            <person name="Nair K.P."/>
            <person name="Dhamotharan K."/>
            <person name="Chandran L."/>
            <person name="G W."/>
            <person name="Daniel R."/>
        </authorList>
    </citation>
    <scope>NUCLEOTIDE SEQUENCE [LARGE SCALE GENOMIC DNA]</scope>
    <source>
        <strain evidence="2 3">W6</strain>
    </source>
</reference>
<proteinExistence type="predicted"/>
<evidence type="ECO:0000313" key="2">
    <source>
        <dbReference type="EMBL" id="KDR95009.1"/>
    </source>
</evidence>
<keyword evidence="1" id="KW-0812">Transmembrane</keyword>
<keyword evidence="1" id="KW-1133">Transmembrane helix</keyword>
<dbReference type="Proteomes" id="UP000027946">
    <property type="component" value="Unassembled WGS sequence"/>
</dbReference>
<dbReference type="AlphaFoldDB" id="A0A069RD75"/>
<sequence>MSEEEVFERFKRAVRFKRYGFISFILSTIPAVFLEGALRFALFILIFGMGIYFDMQFKCPACEKRFDSRIRNDDLKYCNSCSSRLQR</sequence>
<feature type="transmembrane region" description="Helical" evidence="1">
    <location>
        <begin position="21"/>
        <end position="53"/>
    </location>
</feature>
<organism evidence="2 3">
    <name type="scientific">Peptoclostridium litorale DSM 5388</name>
    <dbReference type="NCBI Taxonomy" id="1121324"/>
    <lineage>
        <taxon>Bacteria</taxon>
        <taxon>Bacillati</taxon>
        <taxon>Bacillota</taxon>
        <taxon>Clostridia</taxon>
        <taxon>Peptostreptococcales</taxon>
        <taxon>Peptoclostridiaceae</taxon>
        <taxon>Peptoclostridium</taxon>
    </lineage>
</organism>
<protein>
    <submittedName>
        <fullName evidence="2">Uncharacterized protein</fullName>
    </submittedName>
</protein>